<keyword evidence="9" id="KW-1185">Reference proteome</keyword>
<keyword evidence="4" id="KW-0238">DNA-binding</keyword>
<keyword evidence="2" id="KW-0862">Zinc</keyword>
<protein>
    <submittedName>
        <fullName evidence="8">Uncharacterized protein</fullName>
    </submittedName>
</protein>
<gene>
    <name evidence="8" type="ORF">PENSUB_1514</name>
</gene>
<evidence type="ECO:0000256" key="4">
    <source>
        <dbReference type="ARBA" id="ARBA00023125"/>
    </source>
</evidence>
<sequence length="345" mass="38755">MAPARKDATRKYVTTACDACRLNELSQYLIDQGLSPPPMFNENEIALKNALETLGLGHVQLALEKIETKDRQLAHSSLAGTTRALLEENEEAVLEVDLSELNSHMDILAQPLTVDGYEEIHQPTSQAPIALREFTEDTLPPLFEDELVDLEGLSTIGEEVISNNPSPEGLPSLDPSTIPLQPHPSDSPDSLPLDRLLKTGETAPNDDKLKQHSNSNEDMEEIVHRLSDRMGSLQIGSDGQVRYYGPTSHFNLLRMPTPDKLTIHRNVRKDGQDYLYRMGIGKSVPPDLEAHLINLYFTWHNPSFDVVDRKMYEGAKQRWQDEMEETPYYSEALTNALLVHPIPML</sequence>
<keyword evidence="5" id="KW-0804">Transcription</keyword>
<evidence type="ECO:0000313" key="8">
    <source>
        <dbReference type="EMBL" id="OKP12782.1"/>
    </source>
</evidence>
<keyword evidence="1" id="KW-0479">Metal-binding</keyword>
<feature type="compositionally biased region" description="Low complexity" evidence="7">
    <location>
        <begin position="179"/>
        <end position="194"/>
    </location>
</feature>
<dbReference type="STRING" id="1316194.A0A1Q5UJY7"/>
<evidence type="ECO:0000256" key="6">
    <source>
        <dbReference type="ARBA" id="ARBA00023242"/>
    </source>
</evidence>
<proteinExistence type="predicted"/>
<dbReference type="GO" id="GO:0003677">
    <property type="term" value="F:DNA binding"/>
    <property type="evidence" value="ECO:0007669"/>
    <property type="project" value="UniProtKB-KW"/>
</dbReference>
<dbReference type="PANTHER" id="PTHR31313">
    <property type="entry name" value="TY1 ENHANCER ACTIVATOR"/>
    <property type="match status" value="1"/>
</dbReference>
<evidence type="ECO:0000256" key="5">
    <source>
        <dbReference type="ARBA" id="ARBA00023163"/>
    </source>
</evidence>
<organism evidence="8 9">
    <name type="scientific">Penicillium subrubescens</name>
    <dbReference type="NCBI Taxonomy" id="1316194"/>
    <lineage>
        <taxon>Eukaryota</taxon>
        <taxon>Fungi</taxon>
        <taxon>Dikarya</taxon>
        <taxon>Ascomycota</taxon>
        <taxon>Pezizomycotina</taxon>
        <taxon>Eurotiomycetes</taxon>
        <taxon>Eurotiomycetidae</taxon>
        <taxon>Eurotiales</taxon>
        <taxon>Aspergillaceae</taxon>
        <taxon>Penicillium</taxon>
    </lineage>
</organism>
<evidence type="ECO:0000256" key="1">
    <source>
        <dbReference type="ARBA" id="ARBA00022723"/>
    </source>
</evidence>
<accession>A0A1Q5UJY7</accession>
<keyword evidence="3" id="KW-0805">Transcription regulation</keyword>
<dbReference type="EMBL" id="MNBE01000177">
    <property type="protein sequence ID" value="OKP12782.1"/>
    <property type="molecule type" value="Genomic_DNA"/>
</dbReference>
<dbReference type="PANTHER" id="PTHR31313:SF77">
    <property type="entry name" value="ZN(II)2CYS6 TRANSCRIPTION FACTOR (EUROFUNG)"/>
    <property type="match status" value="1"/>
</dbReference>
<comment type="caution">
    <text evidence="8">The sequence shown here is derived from an EMBL/GenBank/DDBJ whole genome shotgun (WGS) entry which is preliminary data.</text>
</comment>
<reference evidence="8 9" key="1">
    <citation type="submission" date="2016-10" db="EMBL/GenBank/DDBJ databases">
        <title>Genome sequence of the ascomycete fungus Penicillium subrubescens.</title>
        <authorList>
            <person name="De Vries R.P."/>
            <person name="Peng M."/>
            <person name="Dilokpimol A."/>
            <person name="Hilden K."/>
            <person name="Makela M.R."/>
            <person name="Grigoriev I."/>
            <person name="Riley R."/>
            <person name="Granchi Z."/>
        </authorList>
    </citation>
    <scope>NUCLEOTIDE SEQUENCE [LARGE SCALE GENOMIC DNA]</scope>
    <source>
        <strain evidence="8 9">CBS 132785</strain>
    </source>
</reference>
<evidence type="ECO:0000256" key="7">
    <source>
        <dbReference type="SAM" id="MobiDB-lite"/>
    </source>
</evidence>
<feature type="region of interest" description="Disordered" evidence="7">
    <location>
        <begin position="159"/>
        <end position="217"/>
    </location>
</feature>
<dbReference type="AlphaFoldDB" id="A0A1Q5UJY7"/>
<dbReference type="CDD" id="cd12148">
    <property type="entry name" value="fungal_TF_MHR"/>
    <property type="match status" value="1"/>
</dbReference>
<keyword evidence="6" id="KW-0539">Nucleus</keyword>
<evidence type="ECO:0000313" key="9">
    <source>
        <dbReference type="Proteomes" id="UP000186955"/>
    </source>
</evidence>
<dbReference type="InterPro" id="IPR051615">
    <property type="entry name" value="Transcr_Regulatory_Elem"/>
</dbReference>
<name>A0A1Q5UJY7_9EURO</name>
<dbReference type="Proteomes" id="UP000186955">
    <property type="component" value="Unassembled WGS sequence"/>
</dbReference>
<dbReference type="GO" id="GO:0046872">
    <property type="term" value="F:metal ion binding"/>
    <property type="evidence" value="ECO:0007669"/>
    <property type="project" value="UniProtKB-KW"/>
</dbReference>
<evidence type="ECO:0000256" key="2">
    <source>
        <dbReference type="ARBA" id="ARBA00022833"/>
    </source>
</evidence>
<evidence type="ECO:0000256" key="3">
    <source>
        <dbReference type="ARBA" id="ARBA00023015"/>
    </source>
</evidence>